<dbReference type="RefSeq" id="WP_347438058.1">
    <property type="nucleotide sequence ID" value="NZ_CP089291.1"/>
</dbReference>
<evidence type="ECO:0000313" key="2">
    <source>
        <dbReference type="Proteomes" id="UP000830167"/>
    </source>
</evidence>
<sequence>MQPYACPSCRNKSRFYIMEQSPVSVKLHPQTGELVEYISAGDPLQQPYRGEMRRIQCAVCGVTDGAHVFAKTAERLK</sequence>
<protein>
    <submittedName>
        <fullName evidence="1">DNA alkylation repair protein</fullName>
    </submittedName>
</protein>
<dbReference type="EMBL" id="CP089291">
    <property type="protein sequence ID" value="UOF91367.1"/>
    <property type="molecule type" value="Genomic_DNA"/>
</dbReference>
<gene>
    <name evidence="1" type="ORF">LSG31_03680</name>
</gene>
<organism evidence="1 2">
    <name type="scientific">Fodinisporobacter ferrooxydans</name>
    <dbReference type="NCBI Taxonomy" id="2901836"/>
    <lineage>
        <taxon>Bacteria</taxon>
        <taxon>Bacillati</taxon>
        <taxon>Bacillota</taxon>
        <taxon>Bacilli</taxon>
        <taxon>Bacillales</taxon>
        <taxon>Alicyclobacillaceae</taxon>
        <taxon>Fodinisporobacter</taxon>
    </lineage>
</organism>
<accession>A0ABY4CLI7</accession>
<name>A0ABY4CLI7_9BACL</name>
<proteinExistence type="predicted"/>
<reference evidence="1" key="1">
    <citation type="submission" date="2021-12" db="EMBL/GenBank/DDBJ databases">
        <title>Alicyclobacillaceae gen. nov., sp. nov., isolated from chalcocite enrichment system.</title>
        <authorList>
            <person name="Jiang Z."/>
        </authorList>
    </citation>
    <scope>NUCLEOTIDE SEQUENCE</scope>
    <source>
        <strain evidence="1">MYW30-H2</strain>
    </source>
</reference>
<evidence type="ECO:0000313" key="1">
    <source>
        <dbReference type="EMBL" id="UOF91367.1"/>
    </source>
</evidence>
<keyword evidence="2" id="KW-1185">Reference proteome</keyword>
<dbReference type="Proteomes" id="UP000830167">
    <property type="component" value="Chromosome"/>
</dbReference>